<feature type="transmembrane region" description="Helical" evidence="9">
    <location>
        <begin position="215"/>
        <end position="241"/>
    </location>
</feature>
<evidence type="ECO:0000313" key="11">
    <source>
        <dbReference type="EMBL" id="MCP3429079.1"/>
    </source>
</evidence>
<dbReference type="InterPro" id="IPR000515">
    <property type="entry name" value="MetI-like"/>
</dbReference>
<dbReference type="InterPro" id="IPR035906">
    <property type="entry name" value="MetI-like_sf"/>
</dbReference>
<comment type="subcellular location">
    <subcellularLocation>
        <location evidence="1">Cell inner membrane</location>
        <topology evidence="1">Multi-pass membrane protein</topology>
    </subcellularLocation>
    <subcellularLocation>
        <location evidence="9">Cell membrane</location>
        <topology evidence="9">Multi-pass membrane protein</topology>
    </subcellularLocation>
</comment>
<dbReference type="Proteomes" id="UP001165413">
    <property type="component" value="Unassembled WGS sequence"/>
</dbReference>
<keyword evidence="7 9" id="KW-0472">Membrane</keyword>
<evidence type="ECO:0000256" key="1">
    <source>
        <dbReference type="ARBA" id="ARBA00004429"/>
    </source>
</evidence>
<dbReference type="PROSITE" id="PS50928">
    <property type="entry name" value="ABC_TM1"/>
    <property type="match status" value="1"/>
</dbReference>
<protein>
    <submittedName>
        <fullName evidence="11">ABC transporter permease subunit</fullName>
    </submittedName>
</protein>
<dbReference type="InterPro" id="IPR050366">
    <property type="entry name" value="BP-dependent_transpt_permease"/>
</dbReference>
<accession>A0AA41WYX1</accession>
<evidence type="ECO:0000256" key="9">
    <source>
        <dbReference type="RuleBase" id="RU363032"/>
    </source>
</evidence>
<dbReference type="AlphaFoldDB" id="A0AA41WYX1"/>
<keyword evidence="5 9" id="KW-0812">Transmembrane</keyword>
<dbReference type="InterPro" id="IPR025966">
    <property type="entry name" value="OppC_N"/>
</dbReference>
<dbReference type="CDD" id="cd06261">
    <property type="entry name" value="TM_PBP2"/>
    <property type="match status" value="1"/>
</dbReference>
<sequence>MPDVNLYDDEFHPSPWQSTWREFKQSHIALVGLTTLSFFVVLAILGPILTPYAPDLQNTTALLLPPAWHDNGSVLHLLGTDVLGRDMLSRIIYGIQVTFGGAVGAVLFALIIGTAFGVIAGMTSGVRSSILNHVLDTFMVIPSLLIAIIIVAILGVGLSNAVLAIGLALIPRFVHATRNFIKEEFNKDYIKTARLDGASSVQIYFKNILPNMIDVIIVQGTLAISVAILDIAALGFLNLGAQTLLPELGVMISEGLATAYIAPWNILLPGLSIFLMVISINVVGDGLRSALRNRMSQ</sequence>
<feature type="transmembrane region" description="Helical" evidence="9">
    <location>
        <begin position="261"/>
        <end position="284"/>
    </location>
</feature>
<evidence type="ECO:0000256" key="8">
    <source>
        <dbReference type="ARBA" id="ARBA00024202"/>
    </source>
</evidence>
<evidence type="ECO:0000259" key="10">
    <source>
        <dbReference type="PROSITE" id="PS50928"/>
    </source>
</evidence>
<dbReference type="SUPFAM" id="SSF161098">
    <property type="entry name" value="MetI-like"/>
    <property type="match status" value="1"/>
</dbReference>
<feature type="transmembrane region" description="Helical" evidence="9">
    <location>
        <begin position="91"/>
        <end position="120"/>
    </location>
</feature>
<dbReference type="PANTHER" id="PTHR43386">
    <property type="entry name" value="OLIGOPEPTIDE TRANSPORT SYSTEM PERMEASE PROTEIN APPC"/>
    <property type="match status" value="1"/>
</dbReference>
<keyword evidence="6 9" id="KW-1133">Transmembrane helix</keyword>
<evidence type="ECO:0000256" key="5">
    <source>
        <dbReference type="ARBA" id="ARBA00022692"/>
    </source>
</evidence>
<feature type="transmembrane region" description="Helical" evidence="9">
    <location>
        <begin position="140"/>
        <end position="170"/>
    </location>
</feature>
<gene>
    <name evidence="11" type="ORF">NLF92_09000</name>
</gene>
<feature type="transmembrane region" description="Helical" evidence="9">
    <location>
        <begin position="28"/>
        <end position="49"/>
    </location>
</feature>
<proteinExistence type="inferred from homology"/>
<dbReference type="RefSeq" id="WP_254101015.1">
    <property type="nucleotide sequence ID" value="NZ_JANATA010000015.1"/>
</dbReference>
<evidence type="ECO:0000256" key="7">
    <source>
        <dbReference type="ARBA" id="ARBA00023136"/>
    </source>
</evidence>
<comment type="caution">
    <text evidence="11">The sequence shown here is derived from an EMBL/GenBank/DDBJ whole genome shotgun (WGS) entry which is preliminary data.</text>
</comment>
<keyword evidence="4" id="KW-0997">Cell inner membrane</keyword>
<evidence type="ECO:0000256" key="6">
    <source>
        <dbReference type="ARBA" id="ARBA00022989"/>
    </source>
</evidence>
<name>A0AA41WYX1_9ALTE</name>
<keyword evidence="12" id="KW-1185">Reference proteome</keyword>
<dbReference type="PANTHER" id="PTHR43386:SF5">
    <property type="entry name" value="PUTRESCINE EXPORT SYSTEM PERMEASE PROTEIN SAPC"/>
    <property type="match status" value="1"/>
</dbReference>
<dbReference type="GO" id="GO:0055085">
    <property type="term" value="P:transmembrane transport"/>
    <property type="evidence" value="ECO:0007669"/>
    <property type="project" value="InterPro"/>
</dbReference>
<keyword evidence="3" id="KW-1003">Cell membrane</keyword>
<dbReference type="Gene3D" id="1.10.3720.10">
    <property type="entry name" value="MetI-like"/>
    <property type="match status" value="1"/>
</dbReference>
<evidence type="ECO:0000256" key="3">
    <source>
        <dbReference type="ARBA" id="ARBA00022475"/>
    </source>
</evidence>
<organism evidence="11 12">
    <name type="scientific">Opacimonas viscosa</name>
    <dbReference type="NCBI Taxonomy" id="2961944"/>
    <lineage>
        <taxon>Bacteria</taxon>
        <taxon>Pseudomonadati</taxon>
        <taxon>Pseudomonadota</taxon>
        <taxon>Gammaproteobacteria</taxon>
        <taxon>Alteromonadales</taxon>
        <taxon>Alteromonadaceae</taxon>
        <taxon>Opacimonas</taxon>
    </lineage>
</organism>
<dbReference type="Pfam" id="PF00528">
    <property type="entry name" value="BPD_transp_1"/>
    <property type="match status" value="1"/>
</dbReference>
<evidence type="ECO:0000256" key="2">
    <source>
        <dbReference type="ARBA" id="ARBA00022448"/>
    </source>
</evidence>
<comment type="similarity">
    <text evidence="8">Belongs to the binding-protein-dependent transport system permease family. OppBC subfamily.</text>
</comment>
<reference evidence="11" key="1">
    <citation type="submission" date="2022-07" db="EMBL/GenBank/DDBJ databases">
        <title>Characterization of the Novel Bacterium Alteromonas immobilis LMIT006 and Alteromonas gregis LMIT007.</title>
        <authorList>
            <person name="Lin X."/>
        </authorList>
    </citation>
    <scope>NUCLEOTIDE SEQUENCE</scope>
    <source>
        <strain evidence="11">LMIT007</strain>
    </source>
</reference>
<evidence type="ECO:0000313" key="12">
    <source>
        <dbReference type="Proteomes" id="UP001165413"/>
    </source>
</evidence>
<dbReference type="GO" id="GO:0005886">
    <property type="term" value="C:plasma membrane"/>
    <property type="evidence" value="ECO:0007669"/>
    <property type="project" value="UniProtKB-SubCell"/>
</dbReference>
<evidence type="ECO:0000256" key="4">
    <source>
        <dbReference type="ARBA" id="ARBA00022519"/>
    </source>
</evidence>
<feature type="domain" description="ABC transmembrane type-1" evidence="10">
    <location>
        <begin position="95"/>
        <end position="284"/>
    </location>
</feature>
<keyword evidence="2 9" id="KW-0813">Transport</keyword>
<dbReference type="EMBL" id="JANATA010000015">
    <property type="protein sequence ID" value="MCP3429079.1"/>
    <property type="molecule type" value="Genomic_DNA"/>
</dbReference>
<dbReference type="Pfam" id="PF12911">
    <property type="entry name" value="OppC_N"/>
    <property type="match status" value="1"/>
</dbReference>